<evidence type="ECO:0000313" key="6">
    <source>
        <dbReference type="Proteomes" id="UP000193067"/>
    </source>
</evidence>
<dbReference type="InterPro" id="IPR015943">
    <property type="entry name" value="WD40/YVTN_repeat-like_dom_sf"/>
</dbReference>
<sequence>MMVAVNTIDLVWPELMTPTPITTSAYVPTHHLTAGHSDTVYCLRFSPDGKFLASGGDDCALIIWSVAEGRVLFRILFRSPVSAILWHPMYAESLIVGCDDGRVLSLHEFSLSHSVQRDIQIGVRSEVHSMAYDSTTRYLALSLGNEVHLTREEARDEYTMTVKLPSPGPDDEIAGERQADQRLRAMGVHFRAKGKELIVSYLAHGIFGSSVISPMGNNLAVYNFVSGVDVYNVGAGEKSLLKSYKLSKPPQSLHKVQVAYAMNGQRLVCGTTTGDVCVWLVENTQFYQLLNHTDHIVMAVDFCQTMGRDNYLYIATGSAGQGQGTYIMLWRAVTSEALILIVRIDAKPGTLYEITTPVGELVESVNNLKAEMRYHFLRLAVAMKAYVLAAFQVIKWLVVVLVTTWSISFVPWGTVTPVILAMCAHLTKLLAMLLPPSFSYAAEAGIDWLKAMVRDWVGVNPVNAVNAVNSATWSRLRIRFAGGRWTVPWLATEIYGDEVDPSYSDVSSNGRIVSDDRYNKTKVSHRHHRCRMRCQTCLSDMFVQRMTFVRIHKVSAQTVERENWTWDGEITRGGELVGESAHPGAQIRPSQPAWLALR</sequence>
<evidence type="ECO:0000256" key="2">
    <source>
        <dbReference type="ARBA" id="ARBA00022737"/>
    </source>
</evidence>
<dbReference type="AlphaFoldDB" id="A0A1Y2IHQ9"/>
<evidence type="ECO:0000256" key="3">
    <source>
        <dbReference type="PROSITE-ProRule" id="PRU00221"/>
    </source>
</evidence>
<dbReference type="SUPFAM" id="SSF50978">
    <property type="entry name" value="WD40 repeat-like"/>
    <property type="match status" value="1"/>
</dbReference>
<keyword evidence="6" id="KW-1185">Reference proteome</keyword>
<dbReference type="InterPro" id="IPR036322">
    <property type="entry name" value="WD40_repeat_dom_sf"/>
</dbReference>
<dbReference type="PANTHER" id="PTHR22847:SF637">
    <property type="entry name" value="WD REPEAT DOMAIN 5B"/>
    <property type="match status" value="1"/>
</dbReference>
<accession>A0A1Y2IHQ9</accession>
<dbReference type="OrthoDB" id="2627610at2759"/>
<proteinExistence type="predicted"/>
<dbReference type="Pfam" id="PF00400">
    <property type="entry name" value="WD40"/>
    <property type="match status" value="1"/>
</dbReference>
<dbReference type="EMBL" id="KZ084121">
    <property type="protein sequence ID" value="OSD00154.1"/>
    <property type="molecule type" value="Genomic_DNA"/>
</dbReference>
<gene>
    <name evidence="5" type="ORF">PYCCODRAFT_1426762</name>
</gene>
<dbReference type="PANTHER" id="PTHR22847">
    <property type="entry name" value="WD40 REPEAT PROTEIN"/>
    <property type="match status" value="1"/>
</dbReference>
<dbReference type="GO" id="GO:1990234">
    <property type="term" value="C:transferase complex"/>
    <property type="evidence" value="ECO:0007669"/>
    <property type="project" value="UniProtKB-ARBA"/>
</dbReference>
<keyword evidence="2" id="KW-0677">Repeat</keyword>
<evidence type="ECO:0000256" key="4">
    <source>
        <dbReference type="SAM" id="MobiDB-lite"/>
    </source>
</evidence>
<dbReference type="Proteomes" id="UP000193067">
    <property type="component" value="Unassembled WGS sequence"/>
</dbReference>
<feature type="region of interest" description="Disordered" evidence="4">
    <location>
        <begin position="577"/>
        <end position="598"/>
    </location>
</feature>
<reference evidence="5 6" key="1">
    <citation type="journal article" date="2015" name="Biotechnol. Biofuels">
        <title>Enhanced degradation of softwood versus hardwood by the white-rot fungus Pycnoporus coccineus.</title>
        <authorList>
            <person name="Couturier M."/>
            <person name="Navarro D."/>
            <person name="Chevret D."/>
            <person name="Henrissat B."/>
            <person name="Piumi F."/>
            <person name="Ruiz-Duenas F.J."/>
            <person name="Martinez A.T."/>
            <person name="Grigoriev I.V."/>
            <person name="Riley R."/>
            <person name="Lipzen A."/>
            <person name="Berrin J.G."/>
            <person name="Master E.R."/>
            <person name="Rosso M.N."/>
        </authorList>
    </citation>
    <scope>NUCLEOTIDE SEQUENCE [LARGE SCALE GENOMIC DNA]</scope>
    <source>
        <strain evidence="5 6">BRFM310</strain>
    </source>
</reference>
<keyword evidence="1 3" id="KW-0853">WD repeat</keyword>
<evidence type="ECO:0000313" key="5">
    <source>
        <dbReference type="EMBL" id="OSD00154.1"/>
    </source>
</evidence>
<dbReference type="InterPro" id="IPR001680">
    <property type="entry name" value="WD40_rpt"/>
</dbReference>
<organism evidence="5 6">
    <name type="scientific">Trametes coccinea (strain BRFM310)</name>
    <name type="common">Pycnoporus coccineus</name>
    <dbReference type="NCBI Taxonomy" id="1353009"/>
    <lineage>
        <taxon>Eukaryota</taxon>
        <taxon>Fungi</taxon>
        <taxon>Dikarya</taxon>
        <taxon>Basidiomycota</taxon>
        <taxon>Agaricomycotina</taxon>
        <taxon>Agaricomycetes</taxon>
        <taxon>Polyporales</taxon>
        <taxon>Polyporaceae</taxon>
        <taxon>Trametes</taxon>
    </lineage>
</organism>
<dbReference type="PROSITE" id="PS50294">
    <property type="entry name" value="WD_REPEATS_REGION"/>
    <property type="match status" value="1"/>
</dbReference>
<feature type="repeat" description="WD" evidence="3">
    <location>
        <begin position="33"/>
        <end position="74"/>
    </location>
</feature>
<dbReference type="PROSITE" id="PS50082">
    <property type="entry name" value="WD_REPEATS_2"/>
    <property type="match status" value="1"/>
</dbReference>
<dbReference type="Gene3D" id="2.130.10.10">
    <property type="entry name" value="YVTN repeat-like/Quinoprotein amine dehydrogenase"/>
    <property type="match status" value="2"/>
</dbReference>
<protein>
    <submittedName>
        <fullName evidence="5">WD40 repeat-like protein</fullName>
    </submittedName>
</protein>
<dbReference type="STRING" id="1353009.A0A1Y2IHQ9"/>
<dbReference type="SMART" id="SM00320">
    <property type="entry name" value="WD40"/>
    <property type="match status" value="4"/>
</dbReference>
<name>A0A1Y2IHQ9_TRAC3</name>
<evidence type="ECO:0000256" key="1">
    <source>
        <dbReference type="ARBA" id="ARBA00022574"/>
    </source>
</evidence>